<dbReference type="GO" id="GO:0004560">
    <property type="term" value="F:alpha-L-fucosidase activity"/>
    <property type="evidence" value="ECO:0007669"/>
    <property type="project" value="UniProtKB-EC"/>
</dbReference>
<dbReference type="GO" id="GO:0005764">
    <property type="term" value="C:lysosome"/>
    <property type="evidence" value="ECO:0007669"/>
    <property type="project" value="TreeGrafter"/>
</dbReference>
<keyword evidence="9" id="KW-1185">Reference proteome</keyword>
<evidence type="ECO:0000256" key="2">
    <source>
        <dbReference type="ARBA" id="ARBA00012662"/>
    </source>
</evidence>
<dbReference type="Gene3D" id="3.20.20.80">
    <property type="entry name" value="Glycosidases"/>
    <property type="match status" value="1"/>
</dbReference>
<keyword evidence="5" id="KW-0326">Glycosidase</keyword>
<accession>A0A9J6H7L7</accession>
<proteinExistence type="inferred from homology"/>
<comment type="similarity">
    <text evidence="1">Belongs to the glycosyl hydrolase 29 family.</text>
</comment>
<dbReference type="InterPro" id="IPR057739">
    <property type="entry name" value="Glyco_hydro_29_N"/>
</dbReference>
<comment type="caution">
    <text evidence="8">The sequence shown here is derived from an EMBL/GenBank/DDBJ whole genome shotgun (WGS) entry which is preliminary data.</text>
</comment>
<dbReference type="OMA" id="FGILLHW"/>
<evidence type="ECO:0000256" key="6">
    <source>
        <dbReference type="SAM" id="SignalP"/>
    </source>
</evidence>
<name>A0A9J6H7L7_HAELO</name>
<feature type="domain" description="Glycoside hydrolase family 29 N-terminal" evidence="7">
    <location>
        <begin position="21"/>
        <end position="113"/>
    </location>
</feature>
<dbReference type="Proteomes" id="UP000821853">
    <property type="component" value="Unassembled WGS sequence"/>
</dbReference>
<evidence type="ECO:0000256" key="1">
    <source>
        <dbReference type="ARBA" id="ARBA00007951"/>
    </source>
</evidence>
<dbReference type="OrthoDB" id="6039950at2759"/>
<keyword evidence="3 6" id="KW-0732">Signal</keyword>
<evidence type="ECO:0000256" key="4">
    <source>
        <dbReference type="ARBA" id="ARBA00022801"/>
    </source>
</evidence>
<dbReference type="AlphaFoldDB" id="A0A9J6H7L7"/>
<protein>
    <recommendedName>
        <fullName evidence="2">alpha-L-fucosidase</fullName>
        <ecNumber evidence="2">3.2.1.51</ecNumber>
    </recommendedName>
</protein>
<dbReference type="PANTHER" id="PTHR10030">
    <property type="entry name" value="ALPHA-L-FUCOSIDASE"/>
    <property type="match status" value="1"/>
</dbReference>
<organism evidence="8 9">
    <name type="scientific">Haemaphysalis longicornis</name>
    <name type="common">Bush tick</name>
    <dbReference type="NCBI Taxonomy" id="44386"/>
    <lineage>
        <taxon>Eukaryota</taxon>
        <taxon>Metazoa</taxon>
        <taxon>Ecdysozoa</taxon>
        <taxon>Arthropoda</taxon>
        <taxon>Chelicerata</taxon>
        <taxon>Arachnida</taxon>
        <taxon>Acari</taxon>
        <taxon>Parasitiformes</taxon>
        <taxon>Ixodida</taxon>
        <taxon>Ixodoidea</taxon>
        <taxon>Ixodidae</taxon>
        <taxon>Haemaphysalinae</taxon>
        <taxon>Haemaphysalis</taxon>
    </lineage>
</organism>
<dbReference type="InterPro" id="IPR017853">
    <property type="entry name" value="GH"/>
</dbReference>
<dbReference type="GO" id="GO:0006004">
    <property type="term" value="P:fucose metabolic process"/>
    <property type="evidence" value="ECO:0007669"/>
    <property type="project" value="TreeGrafter"/>
</dbReference>
<dbReference type="SUPFAM" id="SSF51445">
    <property type="entry name" value="(Trans)glycosidases"/>
    <property type="match status" value="1"/>
</dbReference>
<evidence type="ECO:0000313" key="8">
    <source>
        <dbReference type="EMBL" id="KAH9382709.1"/>
    </source>
</evidence>
<evidence type="ECO:0000256" key="5">
    <source>
        <dbReference type="ARBA" id="ARBA00023295"/>
    </source>
</evidence>
<feature type="signal peptide" evidence="6">
    <location>
        <begin position="1"/>
        <end position="21"/>
    </location>
</feature>
<reference evidence="8 9" key="1">
    <citation type="journal article" date="2020" name="Cell">
        <title>Large-Scale Comparative Analyses of Tick Genomes Elucidate Their Genetic Diversity and Vector Capacities.</title>
        <authorList>
            <consortium name="Tick Genome and Microbiome Consortium (TIGMIC)"/>
            <person name="Jia N."/>
            <person name="Wang J."/>
            <person name="Shi W."/>
            <person name="Du L."/>
            <person name="Sun Y."/>
            <person name="Zhan W."/>
            <person name="Jiang J.F."/>
            <person name="Wang Q."/>
            <person name="Zhang B."/>
            <person name="Ji P."/>
            <person name="Bell-Sakyi L."/>
            <person name="Cui X.M."/>
            <person name="Yuan T.T."/>
            <person name="Jiang B.G."/>
            <person name="Yang W.F."/>
            <person name="Lam T.T."/>
            <person name="Chang Q.C."/>
            <person name="Ding S.J."/>
            <person name="Wang X.J."/>
            <person name="Zhu J.G."/>
            <person name="Ruan X.D."/>
            <person name="Zhao L."/>
            <person name="Wei J.T."/>
            <person name="Ye R.Z."/>
            <person name="Que T.C."/>
            <person name="Du C.H."/>
            <person name="Zhou Y.H."/>
            <person name="Cheng J.X."/>
            <person name="Dai P.F."/>
            <person name="Guo W.B."/>
            <person name="Han X.H."/>
            <person name="Huang E.J."/>
            <person name="Li L.F."/>
            <person name="Wei W."/>
            <person name="Gao Y.C."/>
            <person name="Liu J.Z."/>
            <person name="Shao H.Z."/>
            <person name="Wang X."/>
            <person name="Wang C.C."/>
            <person name="Yang T.C."/>
            <person name="Huo Q.B."/>
            <person name="Li W."/>
            <person name="Chen H.Y."/>
            <person name="Chen S.E."/>
            <person name="Zhou L.G."/>
            <person name="Ni X.B."/>
            <person name="Tian J.H."/>
            <person name="Sheng Y."/>
            <person name="Liu T."/>
            <person name="Pan Y.S."/>
            <person name="Xia L.Y."/>
            <person name="Li J."/>
            <person name="Zhao F."/>
            <person name="Cao W.C."/>
        </authorList>
    </citation>
    <scope>NUCLEOTIDE SEQUENCE [LARGE SCALE GENOMIC DNA]</scope>
    <source>
        <strain evidence="8">HaeL-2018</strain>
    </source>
</reference>
<dbReference type="GO" id="GO:0016139">
    <property type="term" value="P:glycoside catabolic process"/>
    <property type="evidence" value="ECO:0007669"/>
    <property type="project" value="TreeGrafter"/>
</dbReference>
<dbReference type="EC" id="3.2.1.51" evidence="2"/>
<evidence type="ECO:0000313" key="9">
    <source>
        <dbReference type="Proteomes" id="UP000821853"/>
    </source>
</evidence>
<keyword evidence="4" id="KW-0378">Hydrolase</keyword>
<dbReference type="SMART" id="SM00812">
    <property type="entry name" value="Alpha_L_fucos"/>
    <property type="match status" value="1"/>
</dbReference>
<dbReference type="Pfam" id="PF01120">
    <property type="entry name" value="Alpha_L_fucos"/>
    <property type="match status" value="1"/>
</dbReference>
<evidence type="ECO:0000256" key="3">
    <source>
        <dbReference type="ARBA" id="ARBA00022729"/>
    </source>
</evidence>
<dbReference type="VEuPathDB" id="VectorBase:HLOH_052786"/>
<sequence>MSRGVIHSLLTFSLLLALSTGTRYTPDWKSLDTRPVPAWFGAAKFGILLHWGIYSVPSYGGASENFWVNWKLKKEPSLVQFMNQNYKPGFTYQDFAPLFTAELFDPDRWADILSG</sequence>
<dbReference type="PANTHER" id="PTHR10030:SF37">
    <property type="entry name" value="ALPHA-L-FUCOSIDASE-RELATED"/>
    <property type="match status" value="1"/>
</dbReference>
<gene>
    <name evidence="8" type="ORF">HPB48_023265</name>
</gene>
<evidence type="ECO:0000259" key="7">
    <source>
        <dbReference type="Pfam" id="PF01120"/>
    </source>
</evidence>
<dbReference type="EMBL" id="JABSTR010000224">
    <property type="protein sequence ID" value="KAH9382709.1"/>
    <property type="molecule type" value="Genomic_DNA"/>
</dbReference>
<dbReference type="InterPro" id="IPR000933">
    <property type="entry name" value="Glyco_hydro_29"/>
</dbReference>
<feature type="chain" id="PRO_5039905788" description="alpha-L-fucosidase" evidence="6">
    <location>
        <begin position="22"/>
        <end position="115"/>
    </location>
</feature>